<accession>A0A7J6WDS3</accession>
<protein>
    <recommendedName>
        <fullName evidence="4">G-type lectin S-receptor-like serine/threonine-protein kinase</fullName>
    </recommendedName>
</protein>
<evidence type="ECO:0000256" key="1">
    <source>
        <dbReference type="ARBA" id="ARBA00022729"/>
    </source>
</evidence>
<dbReference type="EMBL" id="JABWDY010017118">
    <property type="protein sequence ID" value="KAF5195584.1"/>
    <property type="molecule type" value="Genomic_DNA"/>
</dbReference>
<dbReference type="AlphaFoldDB" id="A0A7J6WDS3"/>
<dbReference type="OrthoDB" id="4062651at2759"/>
<reference evidence="2 3" key="1">
    <citation type="submission" date="2020-06" db="EMBL/GenBank/DDBJ databases">
        <title>Transcriptomic and genomic resources for Thalictrum thalictroides and T. hernandezii: Facilitating candidate gene discovery in an emerging model plant lineage.</title>
        <authorList>
            <person name="Arias T."/>
            <person name="Riano-Pachon D.M."/>
            <person name="Di Stilio V.S."/>
        </authorList>
    </citation>
    <scope>NUCLEOTIDE SEQUENCE [LARGE SCALE GENOMIC DNA]</scope>
    <source>
        <strain evidence="3">cv. WT478/WT964</strain>
        <tissue evidence="2">Leaves</tissue>
    </source>
</reference>
<sequence length="120" mass="13613">MCGRKNLDYSQPEENECLLHLVKKKSEEGDLVDILDKRSEDMLLHSQEALKVTRIAIWCLQSDCSKRLSMSKVVKVLEGVMDMDYISDYSFLTLTPMERPREVNASESAAPLPSILPGPR</sequence>
<organism evidence="2 3">
    <name type="scientific">Thalictrum thalictroides</name>
    <name type="common">Rue-anemone</name>
    <name type="synonym">Anemone thalictroides</name>
    <dbReference type="NCBI Taxonomy" id="46969"/>
    <lineage>
        <taxon>Eukaryota</taxon>
        <taxon>Viridiplantae</taxon>
        <taxon>Streptophyta</taxon>
        <taxon>Embryophyta</taxon>
        <taxon>Tracheophyta</taxon>
        <taxon>Spermatophyta</taxon>
        <taxon>Magnoliopsida</taxon>
        <taxon>Ranunculales</taxon>
        <taxon>Ranunculaceae</taxon>
        <taxon>Thalictroideae</taxon>
        <taxon>Thalictrum</taxon>
    </lineage>
</organism>
<evidence type="ECO:0000313" key="3">
    <source>
        <dbReference type="Proteomes" id="UP000554482"/>
    </source>
</evidence>
<dbReference type="PANTHER" id="PTHR47976:SF30">
    <property type="entry name" value="RECEPTOR-LIKE SERINE_THREONINE-PROTEIN KINASE"/>
    <property type="match status" value="1"/>
</dbReference>
<evidence type="ECO:0008006" key="4">
    <source>
        <dbReference type="Google" id="ProtNLM"/>
    </source>
</evidence>
<gene>
    <name evidence="2" type="ORF">FRX31_014831</name>
</gene>
<dbReference type="InterPro" id="IPR051343">
    <property type="entry name" value="G-type_lectin_kinases/EP1-like"/>
</dbReference>
<keyword evidence="1" id="KW-0732">Signal</keyword>
<proteinExistence type="predicted"/>
<comment type="caution">
    <text evidence="2">The sequence shown here is derived from an EMBL/GenBank/DDBJ whole genome shotgun (WGS) entry which is preliminary data.</text>
</comment>
<dbReference type="Proteomes" id="UP000554482">
    <property type="component" value="Unassembled WGS sequence"/>
</dbReference>
<dbReference type="Gene3D" id="1.10.510.10">
    <property type="entry name" value="Transferase(Phosphotransferase) domain 1"/>
    <property type="match status" value="1"/>
</dbReference>
<name>A0A7J6WDS3_THATH</name>
<dbReference type="PANTHER" id="PTHR47976">
    <property type="entry name" value="G-TYPE LECTIN S-RECEPTOR-LIKE SERINE/THREONINE-PROTEIN KINASE SD2-5"/>
    <property type="match status" value="1"/>
</dbReference>
<evidence type="ECO:0000313" key="2">
    <source>
        <dbReference type="EMBL" id="KAF5195584.1"/>
    </source>
</evidence>
<keyword evidence="3" id="KW-1185">Reference proteome</keyword>